<evidence type="ECO:0000313" key="2">
    <source>
        <dbReference type="EMBL" id="DAF89768.1"/>
    </source>
</evidence>
<proteinExistence type="predicted"/>
<reference evidence="2" key="1">
    <citation type="journal article" date="2021" name="Proc. Natl. Acad. Sci. U.S.A.">
        <title>A Catalog of Tens of Thousands of Viruses from Human Metagenomes Reveals Hidden Associations with Chronic Diseases.</title>
        <authorList>
            <person name="Tisza M.J."/>
            <person name="Buck C.B."/>
        </authorList>
    </citation>
    <scope>NUCLEOTIDE SEQUENCE</scope>
    <source>
        <strain evidence="2">CteLh2</strain>
    </source>
</reference>
<feature type="domain" description="Baseplate structural protein Gp10 C-terminal" evidence="1">
    <location>
        <begin position="387"/>
        <end position="517"/>
    </location>
</feature>
<name>A0A8S5U5L5_9CAUD</name>
<evidence type="ECO:0000259" key="1">
    <source>
        <dbReference type="Pfam" id="PF21939"/>
    </source>
</evidence>
<dbReference type="SUPFAM" id="SSF88874">
    <property type="entry name" value="Receptor-binding domain of short tail fibre protein gp12"/>
    <property type="match status" value="1"/>
</dbReference>
<dbReference type="Pfam" id="PF21939">
    <property type="entry name" value="Gp10_C"/>
    <property type="match status" value="1"/>
</dbReference>
<organism evidence="2">
    <name type="scientific">Siphoviridae sp. cteLh2</name>
    <dbReference type="NCBI Taxonomy" id="2825590"/>
    <lineage>
        <taxon>Viruses</taxon>
        <taxon>Duplodnaviria</taxon>
        <taxon>Heunggongvirae</taxon>
        <taxon>Uroviricota</taxon>
        <taxon>Caudoviricetes</taxon>
    </lineage>
</organism>
<accession>A0A8S5U5L5</accession>
<dbReference type="EMBL" id="BK016017">
    <property type="protein sequence ID" value="DAF89768.1"/>
    <property type="molecule type" value="Genomic_DNA"/>
</dbReference>
<protein>
    <submittedName>
        <fullName evidence="2">Baseplate wedge protein</fullName>
    </submittedName>
</protein>
<sequence>MEQYNDNSSILYERLYDSVTGNPIIIPTTEVQECNNHGIITLSLIPNESEGLEFPELNNMHEVYNAEDVVGENDFYCNYKRGDVYLHESKWHKKTKISYKGEGISFIGANRVYTQRDKDGNVVQTLDYIIEKGMEAIESLLIIGSAIQVLYRLEEDITMGDKLHTNLQSDISIGQSLDKSLKVEIPKAQVIEPKLKEQNVEGNRILPLLTDVNEQAVINHSNLQEDVINTGEIVDKIKTTGNASFVIEVGDWTTSDDSNWTYMYTLSTSLHSSDLVFKTQEITTKGFEDCLLYSIVKDANTIAFYTDNNIRTKIVVNARQYGGIIQDFSVVNTDLISEGASNKYVTLQEKINIGTIHNKVDKEEGKGLSTNDYTDSDQSEVAKIKNLLNLTYPVGSIYMSVNNTNPKSLFGGTWEEFAKGKTLIGVDTAQIEFNTVEKTGGEKTHKLTTLEMPTHAHNWNGYSAGNLYSGSGSGVTYALFGNDTWSGSSNNGIQPIGSDQPHNNLQPYITCYMWKRIE</sequence>
<dbReference type="InterPro" id="IPR053827">
    <property type="entry name" value="Gp10_C"/>
</dbReference>